<dbReference type="PANTHER" id="PTHR45632">
    <property type="entry name" value="LD33804P"/>
    <property type="match status" value="1"/>
</dbReference>
<dbReference type="Gene3D" id="3.30.710.10">
    <property type="entry name" value="Potassium Channel Kv1.1, Chain A"/>
    <property type="match status" value="1"/>
</dbReference>
<feature type="chain" id="PRO_5012624512" description="BTB domain-containing protein" evidence="3">
    <location>
        <begin position="22"/>
        <end position="620"/>
    </location>
</feature>
<dbReference type="PROSITE" id="PS50097">
    <property type="entry name" value="BTB"/>
    <property type="match status" value="1"/>
</dbReference>
<name>A0A238BJI7_9BILA</name>
<proteinExistence type="predicted"/>
<keyword evidence="2" id="KW-0812">Transmembrane</keyword>
<reference evidence="5 6" key="1">
    <citation type="submission" date="2015-12" db="EMBL/GenBank/DDBJ databases">
        <title>Draft genome of the nematode, Onchocerca flexuosa.</title>
        <authorList>
            <person name="Mitreva M."/>
        </authorList>
    </citation>
    <scope>NUCLEOTIDE SEQUENCE [LARGE SCALE GENOMIC DNA]</scope>
    <source>
        <strain evidence="5">Red Deer</strain>
    </source>
</reference>
<keyword evidence="2" id="KW-1133">Transmembrane helix</keyword>
<keyword evidence="2" id="KW-0472">Membrane</keyword>
<feature type="domain" description="BTB" evidence="4">
    <location>
        <begin position="326"/>
        <end position="392"/>
    </location>
</feature>
<feature type="signal peptide" evidence="3">
    <location>
        <begin position="1"/>
        <end position="21"/>
    </location>
</feature>
<evidence type="ECO:0000313" key="6">
    <source>
        <dbReference type="Proteomes" id="UP000242913"/>
    </source>
</evidence>
<sequence length="620" mass="72083">MFRYICALFIVLSFCFETVTLLKFRGNCINYANNNTVCTTMEACKTTRCAPYKCESIPAIHFRNIVVLINKRFRIKPARYKERFNSLLHDPLKTSIATQKVPGAYCGERNELLKSVKIKVLLSEGIFQQLLRKAFFMQQRYLYARDDCLDKCYVLGINLGCEMVPNDDMEVIKTAVFKHLEHMVFFQCGEFPMLMTILVFLVVIFIIIAILEIAVGISRIRAAKKRIETEEIEKSKDEMTTERSTSRTRSQMESKSVSNENISIIFAEKYLSTIVIFLSHKKQKLRMLRQNHRLTWNPNKFQLLAHQAKLSHYLDQMQTSNGKAQPDISITLGDNTAVTLHSEIAVAHSGYFRRYYANETRMQNKPVMLRINHLTNYDAGAIRRMINFFYTGILPCSLAEIPELLALCSKLQVPSMRSIIEKFIIQKAAEHNCLLDCWNISCHRQSDLSLRTKDYILSYVMQSLEEAILDLRFAQLDQGAVEALLRCQNLPVRSECDVLRIALMYYLRRNGHVNMQSLLNVVRYNCGTEMRQDIHYVDDEEIRFCFEQNCAYGLWQAERHTYDPNIWPITEILPPRGNPNADCDWITAQFYSLVRMSSTYELQEKTTDEFLRRQLAKLKG</sequence>
<evidence type="ECO:0000313" key="5">
    <source>
        <dbReference type="EMBL" id="OZC05353.1"/>
    </source>
</evidence>
<evidence type="ECO:0000256" key="3">
    <source>
        <dbReference type="SAM" id="SignalP"/>
    </source>
</evidence>
<dbReference type="OrthoDB" id="5779000at2759"/>
<feature type="region of interest" description="Disordered" evidence="1">
    <location>
        <begin position="232"/>
        <end position="254"/>
    </location>
</feature>
<dbReference type="SUPFAM" id="SSF54695">
    <property type="entry name" value="POZ domain"/>
    <property type="match status" value="1"/>
</dbReference>
<dbReference type="EMBL" id="KZ271521">
    <property type="protein sequence ID" value="OZC05353.1"/>
    <property type="molecule type" value="Genomic_DNA"/>
</dbReference>
<evidence type="ECO:0000256" key="2">
    <source>
        <dbReference type="SAM" id="Phobius"/>
    </source>
</evidence>
<gene>
    <name evidence="5" type="ORF">X798_07665</name>
</gene>
<dbReference type="Proteomes" id="UP000242913">
    <property type="component" value="Unassembled WGS sequence"/>
</dbReference>
<feature type="transmembrane region" description="Helical" evidence="2">
    <location>
        <begin position="193"/>
        <end position="217"/>
    </location>
</feature>
<dbReference type="CDD" id="cd18186">
    <property type="entry name" value="BTB_POZ_ZBTB_KLHL-like"/>
    <property type="match status" value="1"/>
</dbReference>
<accession>A0A238BJI7</accession>
<protein>
    <recommendedName>
        <fullName evidence="4">BTB domain-containing protein</fullName>
    </recommendedName>
</protein>
<dbReference type="SMART" id="SM00225">
    <property type="entry name" value="BTB"/>
    <property type="match status" value="1"/>
</dbReference>
<keyword evidence="6" id="KW-1185">Reference proteome</keyword>
<dbReference type="InterPro" id="IPR011333">
    <property type="entry name" value="SKP1/BTB/POZ_sf"/>
</dbReference>
<evidence type="ECO:0000256" key="1">
    <source>
        <dbReference type="SAM" id="MobiDB-lite"/>
    </source>
</evidence>
<dbReference type="InterPro" id="IPR000210">
    <property type="entry name" value="BTB/POZ_dom"/>
</dbReference>
<dbReference type="Pfam" id="PF00651">
    <property type="entry name" value="BTB"/>
    <property type="match status" value="1"/>
</dbReference>
<organism evidence="5 6">
    <name type="scientific">Onchocerca flexuosa</name>
    <dbReference type="NCBI Taxonomy" id="387005"/>
    <lineage>
        <taxon>Eukaryota</taxon>
        <taxon>Metazoa</taxon>
        <taxon>Ecdysozoa</taxon>
        <taxon>Nematoda</taxon>
        <taxon>Chromadorea</taxon>
        <taxon>Rhabditida</taxon>
        <taxon>Spirurina</taxon>
        <taxon>Spiruromorpha</taxon>
        <taxon>Filarioidea</taxon>
        <taxon>Onchocercidae</taxon>
        <taxon>Onchocerca</taxon>
    </lineage>
</organism>
<keyword evidence="3" id="KW-0732">Signal</keyword>
<evidence type="ECO:0000259" key="4">
    <source>
        <dbReference type="PROSITE" id="PS50097"/>
    </source>
</evidence>
<feature type="compositionally biased region" description="Basic and acidic residues" evidence="1">
    <location>
        <begin position="232"/>
        <end position="245"/>
    </location>
</feature>
<dbReference type="AlphaFoldDB" id="A0A238BJI7"/>